<comment type="similarity">
    <text evidence="2">Belongs to the UPP synthase family.</text>
</comment>
<dbReference type="Proteomes" id="UP001243212">
    <property type="component" value="Unassembled WGS sequence"/>
</dbReference>
<dbReference type="PROSITE" id="PS01066">
    <property type="entry name" value="UPP_SYNTHASE"/>
    <property type="match status" value="1"/>
</dbReference>
<dbReference type="PANTHER" id="PTHR10291:SF0">
    <property type="entry name" value="DEHYDRODOLICHYL DIPHOSPHATE SYNTHASE 2"/>
    <property type="match status" value="1"/>
</dbReference>
<reference evidence="3 4" key="1">
    <citation type="submission" date="2023-07" db="EMBL/GenBank/DDBJ databases">
        <title>Sequencing the genomes of 1000 actinobacteria strains.</title>
        <authorList>
            <person name="Klenk H.-P."/>
        </authorList>
    </citation>
    <scope>NUCLEOTIDE SEQUENCE [LARGE SCALE GENOMIC DNA]</scope>
    <source>
        <strain evidence="3 4">DSM 17163</strain>
    </source>
</reference>
<keyword evidence="1 2" id="KW-0808">Transferase</keyword>
<keyword evidence="2" id="KW-0460">Magnesium</keyword>
<feature type="binding site" evidence="2">
    <location>
        <begin position="191"/>
        <end position="193"/>
    </location>
    <ligand>
        <name>substrate</name>
    </ligand>
</feature>
<dbReference type="EC" id="2.5.1.-" evidence="2"/>
<feature type="binding site" evidence="2">
    <location>
        <begin position="62"/>
        <end position="64"/>
    </location>
    <ligand>
        <name>substrate</name>
    </ligand>
</feature>
<feature type="binding site" evidence="2">
    <location>
        <position position="66"/>
    </location>
    <ligand>
        <name>substrate</name>
    </ligand>
</feature>
<feature type="binding site" evidence="2">
    <location>
        <position position="204"/>
    </location>
    <ligand>
        <name>Mg(2+)</name>
        <dbReference type="ChEBI" id="CHEBI:18420"/>
    </ligand>
</feature>
<dbReference type="NCBIfam" id="TIGR00055">
    <property type="entry name" value="uppS"/>
    <property type="match status" value="1"/>
</dbReference>
<comment type="caution">
    <text evidence="3">The sequence shown here is derived from an EMBL/GenBank/DDBJ whole genome shotgun (WGS) entry which is preliminary data.</text>
</comment>
<dbReference type="InterPro" id="IPR036424">
    <property type="entry name" value="UPP_synth-like_sf"/>
</dbReference>
<evidence type="ECO:0000256" key="1">
    <source>
        <dbReference type="ARBA" id="ARBA00022679"/>
    </source>
</evidence>
<dbReference type="PANTHER" id="PTHR10291">
    <property type="entry name" value="DEHYDRODOLICHYL DIPHOSPHATE SYNTHASE FAMILY MEMBER"/>
    <property type="match status" value="1"/>
</dbReference>
<feature type="active site" description="Proton acceptor" evidence="2">
    <location>
        <position position="65"/>
    </location>
</feature>
<sequence>MDSVRSGHGLHVAIVMDGNGRWANARGLPRTEGHKAGEDALMDVIAGAIESGVSVLSVYAFSTENWKRSPREVSFLMGYSREVIRRRRDELNSWGVRILWSGRQARLWGSVLKELKEAERLTRHNSTITLNFCVNYGGRAEIADAAARLAEDVKRGLVHPSQINPDLLGQYMYQPDLPDVDLFIRTGGEQRTSNFLLWESPYAELIFVDEAWPEFDRHSLWRCLEQYSGRNRRFGGARDAVADPQI</sequence>
<accession>A0ABT9NEX7</accession>
<dbReference type="InterPro" id="IPR001441">
    <property type="entry name" value="UPP_synth-like"/>
</dbReference>
<dbReference type="SUPFAM" id="SSF64005">
    <property type="entry name" value="Undecaprenyl diphosphate synthase"/>
    <property type="match status" value="1"/>
</dbReference>
<dbReference type="Pfam" id="PF01255">
    <property type="entry name" value="Prenyltransf"/>
    <property type="match status" value="1"/>
</dbReference>
<feature type="binding site" evidence="2">
    <location>
        <position position="34"/>
    </location>
    <ligand>
        <name>substrate</name>
    </ligand>
</feature>
<dbReference type="CDD" id="cd00475">
    <property type="entry name" value="Cis_IPPS"/>
    <property type="match status" value="1"/>
</dbReference>
<keyword evidence="2" id="KW-0479">Metal-binding</keyword>
<evidence type="ECO:0000313" key="3">
    <source>
        <dbReference type="EMBL" id="MDP9805603.1"/>
    </source>
</evidence>
<comment type="subunit">
    <text evidence="2">Homodimer.</text>
</comment>
<dbReference type="RefSeq" id="WP_307681876.1">
    <property type="nucleotide sequence ID" value="NZ_JAUSQX010000001.1"/>
</dbReference>
<feature type="binding site" evidence="2">
    <location>
        <position position="17"/>
    </location>
    <ligand>
        <name>Mg(2+)</name>
        <dbReference type="ChEBI" id="CHEBI:18420"/>
    </ligand>
</feature>
<feature type="binding site" evidence="2">
    <location>
        <position position="185"/>
    </location>
    <ligand>
        <name>substrate</name>
    </ligand>
</feature>
<name>A0ABT9NEX7_9ACTO</name>
<keyword evidence="4" id="KW-1185">Reference proteome</keyword>
<organism evidence="3 4">
    <name type="scientific">Trueperella bonasi</name>
    <dbReference type="NCBI Taxonomy" id="312286"/>
    <lineage>
        <taxon>Bacteria</taxon>
        <taxon>Bacillati</taxon>
        <taxon>Actinomycetota</taxon>
        <taxon>Actinomycetes</taxon>
        <taxon>Actinomycetales</taxon>
        <taxon>Actinomycetaceae</taxon>
        <taxon>Trueperella</taxon>
    </lineage>
</organism>
<proteinExistence type="inferred from homology"/>
<comment type="function">
    <text evidence="2">Catalyzes the condensation of isopentenyl diphosphate (IPP) with allylic pyrophosphates generating different type of terpenoids.</text>
</comment>
<feature type="binding site" evidence="2">
    <location>
        <position position="30"/>
    </location>
    <ligand>
        <name>substrate</name>
    </ligand>
</feature>
<evidence type="ECO:0000313" key="4">
    <source>
        <dbReference type="Proteomes" id="UP001243212"/>
    </source>
</evidence>
<gene>
    <name evidence="3" type="ORF">J2S70_000185</name>
</gene>
<dbReference type="InterPro" id="IPR018520">
    <property type="entry name" value="UPP_synth-like_CS"/>
</dbReference>
<dbReference type="HAMAP" id="MF_01139">
    <property type="entry name" value="ISPT"/>
    <property type="match status" value="1"/>
</dbReference>
<feature type="active site" evidence="2">
    <location>
        <position position="17"/>
    </location>
</feature>
<dbReference type="EMBL" id="JAUSQX010000001">
    <property type="protein sequence ID" value="MDP9805603.1"/>
    <property type="molecule type" value="Genomic_DNA"/>
</dbReference>
<feature type="binding site" evidence="2">
    <location>
        <position position="22"/>
    </location>
    <ligand>
        <name>substrate</name>
    </ligand>
</feature>
<feature type="binding site" evidence="2">
    <location>
        <position position="68"/>
    </location>
    <ligand>
        <name>substrate</name>
    </ligand>
</feature>
<feature type="binding site" evidence="2">
    <location>
        <begin position="18"/>
        <end position="21"/>
    </location>
    <ligand>
        <name>substrate</name>
    </ligand>
</feature>
<dbReference type="GO" id="GO:0008834">
    <property type="term" value="F:ditrans,polycis-undecaprenyl-diphosphate synthase [(2E,6E)-farnesyl-diphosphate specific] activity"/>
    <property type="evidence" value="ECO:0007669"/>
    <property type="project" value="UniProtKB-EC"/>
</dbReference>
<dbReference type="Gene3D" id="3.40.1180.10">
    <property type="entry name" value="Decaprenyl diphosphate synthase-like"/>
    <property type="match status" value="1"/>
</dbReference>
<protein>
    <recommendedName>
        <fullName evidence="2">Isoprenyl transferase</fullName>
        <ecNumber evidence="2">2.5.1.-</ecNumber>
    </recommendedName>
</protein>
<evidence type="ECO:0000256" key="2">
    <source>
        <dbReference type="HAMAP-Rule" id="MF_01139"/>
    </source>
</evidence>
<comment type="cofactor">
    <cofactor evidence="2">
        <name>Mg(2+)</name>
        <dbReference type="ChEBI" id="CHEBI:18420"/>
    </cofactor>
    <text evidence="2">Binds 2 magnesium ions per subunit.</text>
</comment>